<proteinExistence type="predicted"/>
<feature type="transmembrane region" description="Helical" evidence="2">
    <location>
        <begin position="136"/>
        <end position="156"/>
    </location>
</feature>
<evidence type="ECO:0008006" key="5">
    <source>
        <dbReference type="Google" id="ProtNLM"/>
    </source>
</evidence>
<keyword evidence="4" id="KW-1185">Reference proteome</keyword>
<keyword evidence="2" id="KW-1133">Transmembrane helix</keyword>
<feature type="transmembrane region" description="Helical" evidence="2">
    <location>
        <begin position="168"/>
        <end position="189"/>
    </location>
</feature>
<comment type="caution">
    <text evidence="3">The sequence shown here is derived from an EMBL/GenBank/DDBJ whole genome shotgun (WGS) entry which is preliminary data.</text>
</comment>
<feature type="transmembrane region" description="Helical" evidence="2">
    <location>
        <begin position="53"/>
        <end position="72"/>
    </location>
</feature>
<gene>
    <name evidence="3" type="ORF">GCM10022236_35470</name>
</gene>
<protein>
    <recommendedName>
        <fullName evidence="5">DUF2238 domain-containing protein</fullName>
    </recommendedName>
</protein>
<feature type="transmembrane region" description="Helical" evidence="2">
    <location>
        <begin position="78"/>
        <end position="94"/>
    </location>
</feature>
<evidence type="ECO:0000313" key="4">
    <source>
        <dbReference type="Proteomes" id="UP001501490"/>
    </source>
</evidence>
<reference evidence="4" key="1">
    <citation type="journal article" date="2019" name="Int. J. Syst. Evol. Microbiol.">
        <title>The Global Catalogue of Microorganisms (GCM) 10K type strain sequencing project: providing services to taxonomists for standard genome sequencing and annotation.</title>
        <authorList>
            <consortium name="The Broad Institute Genomics Platform"/>
            <consortium name="The Broad Institute Genome Sequencing Center for Infectious Disease"/>
            <person name="Wu L."/>
            <person name="Ma J."/>
        </authorList>
    </citation>
    <scope>NUCLEOTIDE SEQUENCE [LARGE SCALE GENOMIC DNA]</scope>
    <source>
        <strain evidence="4">JCM 16929</strain>
    </source>
</reference>
<evidence type="ECO:0000313" key="3">
    <source>
        <dbReference type="EMBL" id="GAA3630001.1"/>
    </source>
</evidence>
<keyword evidence="2" id="KW-0812">Transmembrane</keyword>
<feature type="transmembrane region" description="Helical" evidence="2">
    <location>
        <begin position="216"/>
        <end position="234"/>
    </location>
</feature>
<feature type="region of interest" description="Disordered" evidence="1">
    <location>
        <begin position="1"/>
        <end position="43"/>
    </location>
</feature>
<organism evidence="3 4">
    <name type="scientific">Microlunatus ginsengisoli</name>
    <dbReference type="NCBI Taxonomy" id="363863"/>
    <lineage>
        <taxon>Bacteria</taxon>
        <taxon>Bacillati</taxon>
        <taxon>Actinomycetota</taxon>
        <taxon>Actinomycetes</taxon>
        <taxon>Propionibacteriales</taxon>
        <taxon>Propionibacteriaceae</taxon>
        <taxon>Microlunatus</taxon>
    </lineage>
</organism>
<dbReference type="EMBL" id="BAABAB010000026">
    <property type="protein sequence ID" value="GAA3630001.1"/>
    <property type="molecule type" value="Genomic_DNA"/>
</dbReference>
<evidence type="ECO:0000256" key="2">
    <source>
        <dbReference type="SAM" id="Phobius"/>
    </source>
</evidence>
<sequence length="263" mass="29350">MLRTVVRDDDGSHRSGEEGYSRGCIMTESSTRTQPPGAAEEPDGQLRERVYRVLTLVIQLVLVAGVVGFVLLRDWPNAVLTTLVIVLTLIPRLLKRWFRVDVPPEFQLVAALFVFCAIFLGTSLGFYGRFLWWDTALHTTSGCLLGIVGFIAVFLINGTDHRPEGMRVSLIAVFGFTFAVTLGVFWEIYEFVADNLIPGLDMQVVETGVDDTMIDMIVNLIGAAVIALLGYIFCRTGRQSFIVDGVCKFVRRNPRLFNRGPER</sequence>
<evidence type="ECO:0000256" key="1">
    <source>
        <dbReference type="SAM" id="MobiDB-lite"/>
    </source>
</evidence>
<feature type="compositionally biased region" description="Basic and acidic residues" evidence="1">
    <location>
        <begin position="1"/>
        <end position="20"/>
    </location>
</feature>
<dbReference type="Proteomes" id="UP001501490">
    <property type="component" value="Unassembled WGS sequence"/>
</dbReference>
<dbReference type="InterPro" id="IPR014509">
    <property type="entry name" value="YjdF-like"/>
</dbReference>
<dbReference type="Pfam" id="PF09997">
    <property type="entry name" value="DUF2238"/>
    <property type="match status" value="1"/>
</dbReference>
<feature type="transmembrane region" description="Helical" evidence="2">
    <location>
        <begin position="106"/>
        <end position="130"/>
    </location>
</feature>
<keyword evidence="2" id="KW-0472">Membrane</keyword>
<accession>A0ABP7AD75</accession>
<name>A0ABP7AD75_9ACTN</name>